<sequence length="548" mass="61864">MGVLVYQDNDHQNKPETGTAPVYAVQAQDTVLSKEELVTKFPKGFTEGVGNLDGEYKIRLDPTVQPVQHAPRRVAVALQPKLKETLDDLVTQEVIAPLTESTEWISSIVVAPKKNGQLQVCLDPKDRNCAIQREKYEMPMEDIATRLHGAKVFTVLDVRNGLWHISLDEQSSYLTTFQTPFGLYRWRCMPFGISSAPEVFQHKMYELIEGLTGIEWNVCLNPEKIKLQQSEVLFIGHMASNKGLQVNPAKVRAMTEMPVPTDKAAVQRLLGLAQYLAKFFPHLSDITMPLQDLTQRDVDWVWGSTHQAAFEKLKEAVTKTPVLRYHNLKEEVTLQCDASQSGLGDEMMFKGQQLVVPTALRRELLEKTHALHVGIEGCICGARDTLYWPRMSTEIWEYIRKCDICMAHSKGQAREPMMQHDFMARPWSKVAADLCDLDRRTLLVVSDYYSNYIDVALLSSTTSPAIIKELKAIFASLWIPDYLVTDNGPQLSTAEFSVFAKTWMFEHRSSSPSYAQSNGKAENAVQTIKRLFTKCKASGVSEFQALLD</sequence>
<dbReference type="Gene3D" id="3.30.70.270">
    <property type="match status" value="2"/>
</dbReference>
<dbReference type="InterPro" id="IPR000477">
    <property type="entry name" value="RT_dom"/>
</dbReference>
<dbReference type="InterPro" id="IPR041577">
    <property type="entry name" value="RT_RNaseH_2"/>
</dbReference>
<accession>A0A2B4S2J8</accession>
<feature type="domain" description="Integrase catalytic" evidence="1">
    <location>
        <begin position="422"/>
        <end position="548"/>
    </location>
</feature>
<protein>
    <submittedName>
        <fullName evidence="2">Uncharacterized protein K02A2.6</fullName>
    </submittedName>
</protein>
<dbReference type="OrthoDB" id="5985287at2759"/>
<dbReference type="CDD" id="cd01647">
    <property type="entry name" value="RT_LTR"/>
    <property type="match status" value="1"/>
</dbReference>
<name>A0A2B4S2J8_STYPI</name>
<dbReference type="STRING" id="50429.A0A2B4S2J8"/>
<dbReference type="Gene3D" id="3.10.10.10">
    <property type="entry name" value="HIV Type 1 Reverse Transcriptase, subunit A, domain 1"/>
    <property type="match status" value="1"/>
</dbReference>
<dbReference type="FunFam" id="3.30.70.270:FF:000026">
    <property type="entry name" value="Transposon Ty3-G Gag-Pol polyprotein"/>
    <property type="match status" value="1"/>
</dbReference>
<evidence type="ECO:0000313" key="3">
    <source>
        <dbReference type="Proteomes" id="UP000225706"/>
    </source>
</evidence>
<dbReference type="InterPro" id="IPR050951">
    <property type="entry name" value="Retrovirus_Pol_polyprotein"/>
</dbReference>
<dbReference type="SUPFAM" id="SSF56672">
    <property type="entry name" value="DNA/RNA polymerases"/>
    <property type="match status" value="1"/>
</dbReference>
<reference evidence="3" key="1">
    <citation type="journal article" date="2017" name="bioRxiv">
        <title>Comparative analysis of the genomes of Stylophora pistillata and Acropora digitifera provides evidence for extensive differences between species of corals.</title>
        <authorList>
            <person name="Voolstra C.R."/>
            <person name="Li Y."/>
            <person name="Liew Y.J."/>
            <person name="Baumgarten S."/>
            <person name="Zoccola D."/>
            <person name="Flot J.-F."/>
            <person name="Tambutte S."/>
            <person name="Allemand D."/>
            <person name="Aranda M."/>
        </authorList>
    </citation>
    <scope>NUCLEOTIDE SEQUENCE [LARGE SCALE GENOMIC DNA]</scope>
</reference>
<dbReference type="EMBL" id="LSMT01000164">
    <property type="protein sequence ID" value="PFX24924.1"/>
    <property type="molecule type" value="Genomic_DNA"/>
</dbReference>
<dbReference type="GO" id="GO:0015074">
    <property type="term" value="P:DNA integration"/>
    <property type="evidence" value="ECO:0007669"/>
    <property type="project" value="InterPro"/>
</dbReference>
<dbReference type="Gene3D" id="1.10.340.70">
    <property type="match status" value="1"/>
</dbReference>
<dbReference type="PANTHER" id="PTHR37984">
    <property type="entry name" value="PROTEIN CBG26694"/>
    <property type="match status" value="1"/>
</dbReference>
<dbReference type="Pfam" id="PF17919">
    <property type="entry name" value="RT_RNaseH_2"/>
    <property type="match status" value="1"/>
</dbReference>
<evidence type="ECO:0000259" key="1">
    <source>
        <dbReference type="PROSITE" id="PS50994"/>
    </source>
</evidence>
<dbReference type="GO" id="GO:0003676">
    <property type="term" value="F:nucleic acid binding"/>
    <property type="evidence" value="ECO:0007669"/>
    <property type="project" value="InterPro"/>
</dbReference>
<dbReference type="Pfam" id="PF00078">
    <property type="entry name" value="RVT_1"/>
    <property type="match status" value="1"/>
</dbReference>
<dbReference type="PROSITE" id="PS50994">
    <property type="entry name" value="INTEGRASE"/>
    <property type="match status" value="1"/>
</dbReference>
<dbReference type="InterPro" id="IPR043128">
    <property type="entry name" value="Rev_trsase/Diguanyl_cyclase"/>
</dbReference>
<dbReference type="Pfam" id="PF17921">
    <property type="entry name" value="Integrase_H2C2"/>
    <property type="match status" value="1"/>
</dbReference>
<evidence type="ECO:0000313" key="2">
    <source>
        <dbReference type="EMBL" id="PFX24924.1"/>
    </source>
</evidence>
<organism evidence="2 3">
    <name type="scientific">Stylophora pistillata</name>
    <name type="common">Smooth cauliflower coral</name>
    <dbReference type="NCBI Taxonomy" id="50429"/>
    <lineage>
        <taxon>Eukaryota</taxon>
        <taxon>Metazoa</taxon>
        <taxon>Cnidaria</taxon>
        <taxon>Anthozoa</taxon>
        <taxon>Hexacorallia</taxon>
        <taxon>Scleractinia</taxon>
        <taxon>Astrocoeniina</taxon>
        <taxon>Pocilloporidae</taxon>
        <taxon>Stylophora</taxon>
    </lineage>
</organism>
<dbReference type="InterPro" id="IPR036397">
    <property type="entry name" value="RNaseH_sf"/>
</dbReference>
<gene>
    <name evidence="2" type="primary">K02A2.6</name>
    <name evidence="2" type="ORF">AWC38_SpisGene10463</name>
</gene>
<dbReference type="PANTHER" id="PTHR37984:SF8">
    <property type="entry name" value="CCHC-TYPE DOMAIN-CONTAINING PROTEIN"/>
    <property type="match status" value="1"/>
</dbReference>
<dbReference type="InterPro" id="IPR043502">
    <property type="entry name" value="DNA/RNA_pol_sf"/>
</dbReference>
<dbReference type="Gene3D" id="3.30.420.10">
    <property type="entry name" value="Ribonuclease H-like superfamily/Ribonuclease H"/>
    <property type="match status" value="1"/>
</dbReference>
<keyword evidence="3" id="KW-1185">Reference proteome</keyword>
<dbReference type="InterPro" id="IPR012337">
    <property type="entry name" value="RNaseH-like_sf"/>
</dbReference>
<dbReference type="InterPro" id="IPR041588">
    <property type="entry name" value="Integrase_H2C2"/>
</dbReference>
<dbReference type="Proteomes" id="UP000225706">
    <property type="component" value="Unassembled WGS sequence"/>
</dbReference>
<dbReference type="InterPro" id="IPR001584">
    <property type="entry name" value="Integrase_cat-core"/>
</dbReference>
<dbReference type="AlphaFoldDB" id="A0A2B4S2J8"/>
<dbReference type="SUPFAM" id="SSF53098">
    <property type="entry name" value="Ribonuclease H-like"/>
    <property type="match status" value="1"/>
</dbReference>
<comment type="caution">
    <text evidence="2">The sequence shown here is derived from an EMBL/GenBank/DDBJ whole genome shotgun (WGS) entry which is preliminary data.</text>
</comment>
<proteinExistence type="predicted"/>